<reference evidence="12 13" key="1">
    <citation type="journal article" date="2016" name="BMC Genomics">
        <title>Combined genomic and structural analyses of a cultured magnetotactic bacterium reveals its niche adaptation to a dynamic environment.</title>
        <authorList>
            <person name="Araujo A.C."/>
            <person name="Morillo V."/>
            <person name="Cypriano J."/>
            <person name="Teixeira L.C."/>
            <person name="Leao P."/>
            <person name="Lyra S."/>
            <person name="Almeida L.G."/>
            <person name="Bazylinski D.A."/>
            <person name="Vasconcellos A.T."/>
            <person name="Abreu F."/>
            <person name="Lins U."/>
        </authorList>
    </citation>
    <scope>NUCLEOTIDE SEQUENCE [LARGE SCALE GENOMIC DNA]</scope>
    <source>
        <strain evidence="12 13">IT-1</strain>
    </source>
</reference>
<dbReference type="SUPFAM" id="SSF53448">
    <property type="entry name" value="Nucleotide-diphospho-sugar transferases"/>
    <property type="match status" value="1"/>
</dbReference>
<dbReference type="HAMAP" id="MF_00624">
    <property type="entry name" value="GlgC"/>
    <property type="match status" value="1"/>
</dbReference>
<dbReference type="PROSITE" id="PS00809">
    <property type="entry name" value="ADP_GLC_PYROPHOSPH_2"/>
    <property type="match status" value="1"/>
</dbReference>
<dbReference type="Gene3D" id="2.160.10.10">
    <property type="entry name" value="Hexapeptide repeat proteins"/>
    <property type="match status" value="1"/>
</dbReference>
<evidence type="ECO:0000256" key="5">
    <source>
        <dbReference type="ARBA" id="ARBA00022741"/>
    </source>
</evidence>
<keyword evidence="8 9" id="KW-0119">Carbohydrate metabolism</keyword>
<organism evidence="12 13">
    <name type="scientific">Magnetofaba australis IT-1</name>
    <dbReference type="NCBI Taxonomy" id="1434232"/>
    <lineage>
        <taxon>Bacteria</taxon>
        <taxon>Pseudomonadati</taxon>
        <taxon>Pseudomonadota</taxon>
        <taxon>Magnetococcia</taxon>
        <taxon>Magnetococcales</taxon>
        <taxon>Magnetococcaceae</taxon>
        <taxon>Magnetofaba</taxon>
    </lineage>
</organism>
<keyword evidence="3 9" id="KW-0808">Transferase</keyword>
<dbReference type="STRING" id="1434232.MAIT1_04169"/>
<evidence type="ECO:0000256" key="7">
    <source>
        <dbReference type="ARBA" id="ARBA00023056"/>
    </source>
</evidence>
<dbReference type="CDD" id="cd02508">
    <property type="entry name" value="ADP_Glucose_PP"/>
    <property type="match status" value="1"/>
</dbReference>
<protein>
    <recommendedName>
        <fullName evidence="9">Glucose-1-phosphate adenylyltransferase</fullName>
        <ecNumber evidence="9">2.7.7.27</ecNumber>
    </recommendedName>
    <alternativeName>
        <fullName evidence="9">ADP-glucose pyrophosphorylase</fullName>
        <shortName evidence="9">ADPGlc PPase</shortName>
    </alternativeName>
    <alternativeName>
        <fullName evidence="9">ADP-glucose synthase</fullName>
    </alternativeName>
</protein>
<dbReference type="GO" id="GO:0008878">
    <property type="term" value="F:glucose-1-phosphate adenylyltransferase activity"/>
    <property type="evidence" value="ECO:0007669"/>
    <property type="project" value="UniProtKB-UniRule"/>
</dbReference>
<comment type="pathway">
    <text evidence="9">Glycan biosynthesis; glycogen biosynthesis.</text>
</comment>
<sequence>MMSQNNPPSSISMTDALRETLVIILAGGRGERLKQLTDAIAKPAVPFGGKFRIIDFALSNCVNSGLRRVGVLTQYNMHVLAQHVQAGWGTLRAEFGEFIQVWPAQQKKGSTDWYQGTADAVFQNLDLIVAQKPKYVIVLGGDHIYRQDYRTMLRDHINKGADVSVSCITASKEEAKAFGVMGVDGDDRIVDFVEKPANPPTLPGDPNSSLVSMGIYVFNTDVLVKQLTDDAETDASSHDFGKDLIPNMVPTLDVFAHRFSDSCVYSEGSKEAYWRDVGELDSYWSANMDLTAVTPTLDLYDRKWPIWTYHAQLPGAKFVFDDDERRGMAVDSVVSSGCVVSGSTVRRSLLFSGVRIHSYCNIEDSVLLNGAAVGRRCVLKKVIVAEGCEVPPGTVVGVNPEEDARYFHRTKGGVTLITDEDLAKLPKP</sequence>
<dbReference type="GO" id="GO:0005978">
    <property type="term" value="P:glycogen biosynthetic process"/>
    <property type="evidence" value="ECO:0007669"/>
    <property type="project" value="UniProtKB-UniRule"/>
</dbReference>
<evidence type="ECO:0000256" key="2">
    <source>
        <dbReference type="ARBA" id="ARBA00022600"/>
    </source>
</evidence>
<name>A0A1Y2K4P9_9PROT</name>
<dbReference type="InterPro" id="IPR011004">
    <property type="entry name" value="Trimer_LpxA-like_sf"/>
</dbReference>
<dbReference type="UniPathway" id="UPA00164"/>
<dbReference type="Pfam" id="PF24894">
    <property type="entry name" value="Hexapep_GlmU"/>
    <property type="match status" value="1"/>
</dbReference>
<keyword evidence="6 9" id="KW-0067">ATP-binding</keyword>
<evidence type="ECO:0000256" key="6">
    <source>
        <dbReference type="ARBA" id="ARBA00022840"/>
    </source>
</evidence>
<feature type="domain" description="Nucleotidyl transferase" evidence="10">
    <location>
        <begin position="22"/>
        <end position="291"/>
    </location>
</feature>
<evidence type="ECO:0000259" key="10">
    <source>
        <dbReference type="Pfam" id="PF00483"/>
    </source>
</evidence>
<feature type="binding site" evidence="9">
    <location>
        <position position="179"/>
    </location>
    <ligand>
        <name>alpha-D-glucose 1-phosphate</name>
        <dbReference type="ChEBI" id="CHEBI:58601"/>
    </ligand>
</feature>
<proteinExistence type="inferred from homology"/>
<evidence type="ECO:0000256" key="1">
    <source>
        <dbReference type="ARBA" id="ARBA00010443"/>
    </source>
</evidence>
<dbReference type="PANTHER" id="PTHR43523:SF2">
    <property type="entry name" value="GLUCOSE-1-PHOSPHATE ADENYLYLTRANSFERASE"/>
    <property type="match status" value="1"/>
</dbReference>
<dbReference type="InterPro" id="IPR029044">
    <property type="entry name" value="Nucleotide-diphossugar_trans"/>
</dbReference>
<keyword evidence="7 9" id="KW-0320">Glycogen biosynthesis</keyword>
<feature type="binding site" evidence="9">
    <location>
        <begin position="194"/>
        <end position="195"/>
    </location>
    <ligand>
        <name>alpha-D-glucose 1-phosphate</name>
        <dbReference type="ChEBI" id="CHEBI:58601"/>
    </ligand>
</feature>
<accession>A0A1Y2K4P9</accession>
<dbReference type="InterPro" id="IPR011831">
    <property type="entry name" value="ADP-Glc_PPase"/>
</dbReference>
<comment type="catalytic activity">
    <reaction evidence="9">
        <text>alpha-D-glucose 1-phosphate + ATP + H(+) = ADP-alpha-D-glucose + diphosphate</text>
        <dbReference type="Rhea" id="RHEA:12120"/>
        <dbReference type="ChEBI" id="CHEBI:15378"/>
        <dbReference type="ChEBI" id="CHEBI:30616"/>
        <dbReference type="ChEBI" id="CHEBI:33019"/>
        <dbReference type="ChEBI" id="CHEBI:57498"/>
        <dbReference type="ChEBI" id="CHEBI:58601"/>
        <dbReference type="EC" id="2.7.7.27"/>
    </reaction>
</comment>
<dbReference type="CDD" id="cd04651">
    <property type="entry name" value="LbH_G1P_AT_C"/>
    <property type="match status" value="1"/>
</dbReference>
<evidence type="ECO:0000256" key="4">
    <source>
        <dbReference type="ARBA" id="ARBA00022695"/>
    </source>
</evidence>
<dbReference type="SUPFAM" id="SSF51161">
    <property type="entry name" value="Trimeric LpxA-like enzymes"/>
    <property type="match status" value="1"/>
</dbReference>
<dbReference type="PANTHER" id="PTHR43523">
    <property type="entry name" value="GLUCOSE-1-PHOSPHATE ADENYLYLTRANSFERASE-RELATED"/>
    <property type="match status" value="1"/>
</dbReference>
<dbReference type="Pfam" id="PF00483">
    <property type="entry name" value="NTP_transferase"/>
    <property type="match status" value="1"/>
</dbReference>
<dbReference type="NCBIfam" id="NF002023">
    <property type="entry name" value="PRK00844.1"/>
    <property type="match status" value="1"/>
</dbReference>
<comment type="function">
    <text evidence="9">Involved in the biosynthesis of ADP-glucose, a building block required for the elongation reactions to produce glycogen. Catalyzes the reaction between ATP and alpha-D-glucose 1-phosphate (G1P) to produce pyrophosphate and ADP-Glc.</text>
</comment>
<evidence type="ECO:0000259" key="11">
    <source>
        <dbReference type="Pfam" id="PF24894"/>
    </source>
</evidence>
<dbReference type="PROSITE" id="PS00810">
    <property type="entry name" value="ADP_GLC_PYROPHOSPH_3"/>
    <property type="match status" value="1"/>
</dbReference>
<keyword evidence="4 9" id="KW-0548">Nucleotidyltransferase</keyword>
<evidence type="ECO:0000256" key="9">
    <source>
        <dbReference type="HAMAP-Rule" id="MF_00624"/>
    </source>
</evidence>
<feature type="binding site" evidence="9">
    <location>
        <position position="212"/>
    </location>
    <ligand>
        <name>alpha-D-glucose 1-phosphate</name>
        <dbReference type="ChEBI" id="CHEBI:58601"/>
    </ligand>
</feature>
<feature type="binding site" evidence="9">
    <location>
        <position position="114"/>
    </location>
    <ligand>
        <name>alpha-D-glucose 1-phosphate</name>
        <dbReference type="ChEBI" id="CHEBI:58601"/>
    </ligand>
</feature>
<comment type="caution">
    <text evidence="12">The sequence shown here is derived from an EMBL/GenBank/DDBJ whole genome shotgun (WGS) entry which is preliminary data.</text>
</comment>
<dbReference type="InterPro" id="IPR005835">
    <property type="entry name" value="NTP_transferase_dom"/>
</dbReference>
<comment type="subunit">
    <text evidence="9">Homotetramer.</text>
</comment>
<keyword evidence="2 9" id="KW-0321">Glycogen metabolism</keyword>
<feature type="site" description="Could play a key role in the communication between the regulatory and the substrate sites" evidence="9">
    <location>
        <position position="113"/>
    </location>
</feature>
<comment type="similarity">
    <text evidence="1 9">Belongs to the bacterial/plant glucose-1-phosphate adenylyltransferase family.</text>
</comment>
<dbReference type="GO" id="GO:0005524">
    <property type="term" value="F:ATP binding"/>
    <property type="evidence" value="ECO:0007669"/>
    <property type="project" value="UniProtKB-KW"/>
</dbReference>
<evidence type="ECO:0000313" key="12">
    <source>
        <dbReference type="EMBL" id="OSM04295.1"/>
    </source>
</evidence>
<dbReference type="Proteomes" id="UP000194003">
    <property type="component" value="Unassembled WGS sequence"/>
</dbReference>
<feature type="domain" description="Glucose-1-phosphate adenylyltransferase/Bifunctional protein GlmU-like C-terminal hexapeptide" evidence="11">
    <location>
        <begin position="314"/>
        <end position="417"/>
    </location>
</feature>
<feature type="site" description="Could play a key role in the communication between the regulatory and the substrate sites" evidence="9">
    <location>
        <position position="74"/>
    </location>
</feature>
<dbReference type="AlphaFoldDB" id="A0A1Y2K4P9"/>
<keyword evidence="13" id="KW-1185">Reference proteome</keyword>
<dbReference type="EMBL" id="LVJN01000019">
    <property type="protein sequence ID" value="OSM04295.1"/>
    <property type="molecule type" value="Genomic_DNA"/>
</dbReference>
<dbReference type="EC" id="2.7.7.27" evidence="9"/>
<dbReference type="NCBIfam" id="TIGR02091">
    <property type="entry name" value="glgC"/>
    <property type="match status" value="1"/>
</dbReference>
<keyword evidence="5 9" id="KW-0547">Nucleotide-binding</keyword>
<dbReference type="OrthoDB" id="9801810at2"/>
<dbReference type="InterPro" id="IPR023049">
    <property type="entry name" value="GlgC_bac"/>
</dbReference>
<gene>
    <name evidence="9" type="primary">glgC</name>
    <name evidence="12" type="ORF">MAIT1_04169</name>
</gene>
<dbReference type="InterPro" id="IPR056818">
    <property type="entry name" value="GlmU/GlgC-like_hexapep"/>
</dbReference>
<evidence type="ECO:0000256" key="8">
    <source>
        <dbReference type="ARBA" id="ARBA00023277"/>
    </source>
</evidence>
<evidence type="ECO:0000256" key="3">
    <source>
        <dbReference type="ARBA" id="ARBA00022679"/>
    </source>
</evidence>
<dbReference type="Gene3D" id="3.90.550.10">
    <property type="entry name" value="Spore Coat Polysaccharide Biosynthesis Protein SpsA, Chain A"/>
    <property type="match status" value="1"/>
</dbReference>
<dbReference type="NCBIfam" id="NF001947">
    <property type="entry name" value="PRK00725.1"/>
    <property type="match status" value="1"/>
</dbReference>
<dbReference type="InterPro" id="IPR005836">
    <property type="entry name" value="ADP_Glu_pyroP_CS"/>
</dbReference>
<evidence type="ECO:0000313" key="13">
    <source>
        <dbReference type="Proteomes" id="UP000194003"/>
    </source>
</evidence>